<sequence length="77" mass="8995">MFNLDYLSYNITAIRTAVEAPNMNSIIERFIRTVREEALDNFILLNREQVARILAEYIQFYNAQRPSTLRGRLSGGR</sequence>
<evidence type="ECO:0000259" key="1">
    <source>
        <dbReference type="Pfam" id="PF13683"/>
    </source>
</evidence>
<dbReference type="Proteomes" id="UP000179243">
    <property type="component" value="Unassembled WGS sequence"/>
</dbReference>
<protein>
    <recommendedName>
        <fullName evidence="1">Integrase catalytic domain-containing protein</fullName>
    </recommendedName>
</protein>
<accession>A0A1F7F6C6</accession>
<reference evidence="2 3" key="1">
    <citation type="journal article" date="2016" name="Nat. Commun.">
        <title>Thousands of microbial genomes shed light on interconnected biogeochemical processes in an aquifer system.</title>
        <authorList>
            <person name="Anantharaman K."/>
            <person name="Brown C.T."/>
            <person name="Hug L.A."/>
            <person name="Sharon I."/>
            <person name="Castelle C.J."/>
            <person name="Probst A.J."/>
            <person name="Thomas B.C."/>
            <person name="Singh A."/>
            <person name="Wilkins M.J."/>
            <person name="Karaoz U."/>
            <person name="Brodie E.L."/>
            <person name="Williams K.H."/>
            <person name="Hubbard S.S."/>
            <person name="Banfield J.F."/>
        </authorList>
    </citation>
    <scope>NUCLEOTIDE SEQUENCE [LARGE SCALE GENOMIC DNA]</scope>
</reference>
<dbReference type="Pfam" id="PF13683">
    <property type="entry name" value="rve_3"/>
    <property type="match status" value="1"/>
</dbReference>
<organism evidence="2 3">
    <name type="scientific">Candidatus Raymondbacteria bacterium RIFOXYD12_FULL_49_13</name>
    <dbReference type="NCBI Taxonomy" id="1817890"/>
    <lineage>
        <taxon>Bacteria</taxon>
        <taxon>Raymondiibacteriota</taxon>
    </lineage>
</organism>
<dbReference type="InterPro" id="IPR036397">
    <property type="entry name" value="RNaseH_sf"/>
</dbReference>
<dbReference type="SUPFAM" id="SSF53098">
    <property type="entry name" value="Ribonuclease H-like"/>
    <property type="match status" value="1"/>
</dbReference>
<dbReference type="GO" id="GO:0015074">
    <property type="term" value="P:DNA integration"/>
    <property type="evidence" value="ECO:0007669"/>
    <property type="project" value="InterPro"/>
</dbReference>
<evidence type="ECO:0000313" key="2">
    <source>
        <dbReference type="EMBL" id="OGK02143.1"/>
    </source>
</evidence>
<dbReference type="InterPro" id="IPR001584">
    <property type="entry name" value="Integrase_cat-core"/>
</dbReference>
<dbReference type="EMBL" id="MFYX01000112">
    <property type="protein sequence ID" value="OGK02143.1"/>
    <property type="molecule type" value="Genomic_DNA"/>
</dbReference>
<dbReference type="GO" id="GO:0003676">
    <property type="term" value="F:nucleic acid binding"/>
    <property type="evidence" value="ECO:0007669"/>
    <property type="project" value="InterPro"/>
</dbReference>
<dbReference type="InterPro" id="IPR012337">
    <property type="entry name" value="RNaseH-like_sf"/>
</dbReference>
<gene>
    <name evidence="2" type="ORF">A2519_18960</name>
</gene>
<name>A0A1F7F6C6_UNCRA</name>
<feature type="domain" description="Integrase catalytic" evidence="1">
    <location>
        <begin position="10"/>
        <end position="66"/>
    </location>
</feature>
<comment type="caution">
    <text evidence="2">The sequence shown here is derived from an EMBL/GenBank/DDBJ whole genome shotgun (WGS) entry which is preliminary data.</text>
</comment>
<evidence type="ECO:0000313" key="3">
    <source>
        <dbReference type="Proteomes" id="UP000179243"/>
    </source>
</evidence>
<dbReference type="AlphaFoldDB" id="A0A1F7F6C6"/>
<proteinExistence type="predicted"/>
<dbReference type="Gene3D" id="3.30.420.10">
    <property type="entry name" value="Ribonuclease H-like superfamily/Ribonuclease H"/>
    <property type="match status" value="1"/>
</dbReference>